<organism evidence="2 3">
    <name type="scientific">Cuscuta campestris</name>
    <dbReference type="NCBI Taxonomy" id="132261"/>
    <lineage>
        <taxon>Eukaryota</taxon>
        <taxon>Viridiplantae</taxon>
        <taxon>Streptophyta</taxon>
        <taxon>Embryophyta</taxon>
        <taxon>Tracheophyta</taxon>
        <taxon>Spermatophyta</taxon>
        <taxon>Magnoliopsida</taxon>
        <taxon>eudicotyledons</taxon>
        <taxon>Gunneridae</taxon>
        <taxon>Pentapetalae</taxon>
        <taxon>asterids</taxon>
        <taxon>lamiids</taxon>
        <taxon>Solanales</taxon>
        <taxon>Convolvulaceae</taxon>
        <taxon>Cuscuteae</taxon>
        <taxon>Cuscuta</taxon>
        <taxon>Cuscuta subgen. Grammica</taxon>
        <taxon>Cuscuta sect. Cleistogrammica</taxon>
    </lineage>
</organism>
<sequence>MDSTDQTVHCSVMNRENKEEFYITFVYGHNDLNKRIAMWIRRYSTAMRGAWCVLGDFNVVLHIDDRIGGSRVTREETKDFEECLRDCGLEEVPYTGSYYTWSNKQGLGDRIYSKLDRVVSNVEWVTKFGSKTIILEEGISDHCPLIIPNSHCQIKRNEFKYCEMWRLDPSFQAIIKEGWSKQVVGRPMFQILQKLKSLKAPLRKLNRDKFHQINKQVEVIGVELEEIQKHLKDNLEDSELLHKEKQLAKEYHLKIKAALLLRKQQSKMEWITEADQDDLIVICRADEKSIKCVMESLAHFKKTIGLSINLGKSQIVMAGINHKEKKRLIEMTKITEGKLPFTYLGCPITTSKMSSADCDLFIEKITSRITSWATKHLSYAGRSRLINSVLFGIINFWCRIFIIPGRVMKKVQALCRNYLWGAAEKYKRVPLVNWEDTCKPKGSGGLGFRNVNVWNKALVMKLNWDIANKKDNLWVRWIHSRYIKGTNFWDYTPKQDTCYYWRRMVKVRAEFEGMRINGEYTPEEGYQWLLGQPPKAEWASVVWNRLTIPKHQFNMWLILKNRLQTRQRLSKFINVDTKCLLCNNGAEDINHLFWECPFSKELHSKIMVPMGCVIQASSFQEYCDKMRRHGTIRERGIWIAAWATTCYFIWKARNTKWHLKEDVRVDECVSCIMFNIRCFISSKLKKSNILSR</sequence>
<keyword evidence="3" id="KW-1185">Reference proteome</keyword>
<feature type="domain" description="Reverse transcriptase zinc-binding" evidence="1">
    <location>
        <begin position="521"/>
        <end position="601"/>
    </location>
</feature>
<dbReference type="PANTHER" id="PTHR33116:SF84">
    <property type="entry name" value="RNA-DIRECTED DNA POLYMERASE"/>
    <property type="match status" value="1"/>
</dbReference>
<dbReference type="Proteomes" id="UP000595140">
    <property type="component" value="Unassembled WGS sequence"/>
</dbReference>
<dbReference type="InterPro" id="IPR036691">
    <property type="entry name" value="Endo/exonu/phosph_ase_sf"/>
</dbReference>
<dbReference type="Pfam" id="PF13966">
    <property type="entry name" value="zf-RVT"/>
    <property type="match status" value="1"/>
</dbReference>
<gene>
    <name evidence="2" type="ORF">CCAM_LOCUS17629</name>
</gene>
<name>A0A484LHE0_9ASTE</name>
<dbReference type="SUPFAM" id="SSF56219">
    <property type="entry name" value="DNase I-like"/>
    <property type="match status" value="1"/>
</dbReference>
<dbReference type="PANTHER" id="PTHR33116">
    <property type="entry name" value="REVERSE TRANSCRIPTASE ZINC-BINDING DOMAIN-CONTAINING PROTEIN-RELATED-RELATED"/>
    <property type="match status" value="1"/>
</dbReference>
<proteinExistence type="predicted"/>
<dbReference type="OrthoDB" id="1305376at2759"/>
<evidence type="ECO:0000259" key="1">
    <source>
        <dbReference type="Pfam" id="PF13966"/>
    </source>
</evidence>
<accession>A0A484LHE0</accession>
<dbReference type="Gene3D" id="3.60.10.10">
    <property type="entry name" value="Endonuclease/exonuclease/phosphatase"/>
    <property type="match status" value="1"/>
</dbReference>
<dbReference type="EMBL" id="OOIL02001452">
    <property type="protein sequence ID" value="VFQ75853.1"/>
    <property type="molecule type" value="Genomic_DNA"/>
</dbReference>
<evidence type="ECO:0000313" key="3">
    <source>
        <dbReference type="Proteomes" id="UP000595140"/>
    </source>
</evidence>
<dbReference type="AlphaFoldDB" id="A0A484LHE0"/>
<evidence type="ECO:0000313" key="2">
    <source>
        <dbReference type="EMBL" id="VFQ75853.1"/>
    </source>
</evidence>
<protein>
    <recommendedName>
        <fullName evidence="1">Reverse transcriptase zinc-binding domain-containing protein</fullName>
    </recommendedName>
</protein>
<reference evidence="2 3" key="1">
    <citation type="submission" date="2018-04" db="EMBL/GenBank/DDBJ databases">
        <authorList>
            <person name="Vogel A."/>
        </authorList>
    </citation>
    <scope>NUCLEOTIDE SEQUENCE [LARGE SCALE GENOMIC DNA]</scope>
</reference>
<dbReference type="InterPro" id="IPR026960">
    <property type="entry name" value="RVT-Znf"/>
</dbReference>